<evidence type="ECO:0000259" key="1">
    <source>
        <dbReference type="Pfam" id="PF08878"/>
    </source>
</evidence>
<protein>
    <submittedName>
        <fullName evidence="2">DUF1837 domain-containing protein</fullName>
    </submittedName>
</protein>
<dbReference type="InterPro" id="IPR014976">
    <property type="entry name" value="AbpA_HamA_C"/>
</dbReference>
<reference evidence="2 3" key="1">
    <citation type="submission" date="2020-04" db="EMBL/GenBank/DDBJ databases">
        <authorList>
            <person name="Hitch T.C.A."/>
            <person name="Wylensek D."/>
            <person name="Clavel T."/>
        </authorList>
    </citation>
    <scope>NUCLEOTIDE SEQUENCE [LARGE SCALE GENOMIC DNA]</scope>
    <source>
        <strain evidence="2 3">Med78_4-601-WT-2</strain>
    </source>
</reference>
<comment type="caution">
    <text evidence="2">The sequence shown here is derived from an EMBL/GenBank/DDBJ whole genome shotgun (WGS) entry which is preliminary data.</text>
</comment>
<dbReference type="Pfam" id="PF08878">
    <property type="entry name" value="HamA"/>
    <property type="match status" value="1"/>
</dbReference>
<sequence length="298" mass="35019">MLFPEINASGDFIDIFYHLIRDEDIKINDSKANLFCLKIENKQFNYKNLIDCLSDSIVSYCLSQREYDEMLQSRKLGQMNTKAKRKFRDYMNNKGELGELILYSFLESHLNAPKILSKMRLKTSSNDYVKGADGIHMLKLDEENFEIIFGESKMYSDITGGLRDAFDSVKELRYRESNNIYDEIELINTHIPSEFAEESYEFIKRIVKPTRDDNFDYDISFGIFVGFEININSYSSMRNIELKSTIKQDVSDLIKGRIAYINNKIKELNLDMHNFYIYLLPFDKIDETRTDIIKQLTV</sequence>
<accession>A0AA44IGD9</accession>
<dbReference type="AlphaFoldDB" id="A0AA44IGD9"/>
<organism evidence="2 3">
    <name type="scientific">Paraclostridium bifermentans</name>
    <name type="common">Clostridium bifermentans</name>
    <dbReference type="NCBI Taxonomy" id="1490"/>
    <lineage>
        <taxon>Bacteria</taxon>
        <taxon>Bacillati</taxon>
        <taxon>Bacillota</taxon>
        <taxon>Clostridia</taxon>
        <taxon>Peptostreptococcales</taxon>
        <taxon>Peptostreptococcaceae</taxon>
        <taxon>Paraclostridium</taxon>
    </lineage>
</organism>
<feature type="domain" description="Anti-bacteriophage protein A/HamA C-terminal" evidence="1">
    <location>
        <begin position="17"/>
        <end position="296"/>
    </location>
</feature>
<dbReference type="Proteomes" id="UP000573963">
    <property type="component" value="Unassembled WGS sequence"/>
</dbReference>
<dbReference type="EMBL" id="JABAFD010000002">
    <property type="protein sequence ID" value="NME08649.1"/>
    <property type="molecule type" value="Genomic_DNA"/>
</dbReference>
<evidence type="ECO:0000313" key="2">
    <source>
        <dbReference type="EMBL" id="NME08649.1"/>
    </source>
</evidence>
<evidence type="ECO:0000313" key="3">
    <source>
        <dbReference type="Proteomes" id="UP000573963"/>
    </source>
</evidence>
<name>A0AA44IGD9_PARBF</name>
<dbReference type="RefSeq" id="WP_168931097.1">
    <property type="nucleotide sequence ID" value="NZ_JABAFD010000002.1"/>
</dbReference>
<proteinExistence type="predicted"/>
<gene>
    <name evidence="2" type="ORF">HF875_03900</name>
</gene>